<evidence type="ECO:0000313" key="3">
    <source>
        <dbReference type="Proteomes" id="UP000192578"/>
    </source>
</evidence>
<evidence type="ECO:0000256" key="1">
    <source>
        <dbReference type="SAM" id="SignalP"/>
    </source>
</evidence>
<dbReference type="OrthoDB" id="10136474at2759"/>
<evidence type="ECO:0008006" key="4">
    <source>
        <dbReference type="Google" id="ProtNLM"/>
    </source>
</evidence>
<feature type="chain" id="PRO_5012596634" description="Cadherin domain-containing protein" evidence="1">
    <location>
        <begin position="20"/>
        <end position="486"/>
    </location>
</feature>
<reference evidence="3" key="1">
    <citation type="submission" date="2017-01" db="EMBL/GenBank/DDBJ databases">
        <title>Comparative genomics of anhydrobiosis in the tardigrade Hypsibius dujardini.</title>
        <authorList>
            <person name="Yoshida Y."/>
            <person name="Koutsovoulos G."/>
            <person name="Laetsch D."/>
            <person name="Stevens L."/>
            <person name="Kumar S."/>
            <person name="Horikawa D."/>
            <person name="Ishino K."/>
            <person name="Komine S."/>
            <person name="Tomita M."/>
            <person name="Blaxter M."/>
            <person name="Arakawa K."/>
        </authorList>
    </citation>
    <scope>NUCLEOTIDE SEQUENCE [LARGE SCALE GENOMIC DNA]</scope>
    <source>
        <strain evidence="3">Z151</strain>
    </source>
</reference>
<name>A0A1W0X5V9_HYPEX</name>
<organism evidence="2 3">
    <name type="scientific">Hypsibius exemplaris</name>
    <name type="common">Freshwater tardigrade</name>
    <dbReference type="NCBI Taxonomy" id="2072580"/>
    <lineage>
        <taxon>Eukaryota</taxon>
        <taxon>Metazoa</taxon>
        <taxon>Ecdysozoa</taxon>
        <taxon>Tardigrada</taxon>
        <taxon>Eutardigrada</taxon>
        <taxon>Parachela</taxon>
        <taxon>Hypsibioidea</taxon>
        <taxon>Hypsibiidae</taxon>
        <taxon>Hypsibius</taxon>
    </lineage>
</organism>
<protein>
    <recommendedName>
        <fullName evidence="4">Cadherin domain-containing protein</fullName>
    </recommendedName>
</protein>
<gene>
    <name evidence="2" type="ORF">BV898_02987</name>
</gene>
<keyword evidence="3" id="KW-1185">Reference proteome</keyword>
<evidence type="ECO:0000313" key="2">
    <source>
        <dbReference type="EMBL" id="OQV22936.1"/>
    </source>
</evidence>
<sequence>MLQPIWLMHLVLLFFTVLALPEELFNHPPAVQFNSSNFYLNATCKLNGAIGTITAVGSPPDVVYQIFGSQDFTVHRHRGDVIMVKKPRDPYPLFYISAVDAGGSSATAVVEVSHNCPTVSFDAVSYHFFALRRAPSSTVGHLKAAGGDDIRYSTESEVFQVDEVTGTISAKLILPIDTTSIFYVKGSDRKGNTDVAEVVVEVIGCYMDVDVQHERRYNVVFEKRCYALILTRCESGIIAGAVTAKGYPEPTYELRHPNFYLNPEDGVLMVKKDVEPGMVYQLNVMAKNGHEPDNLDVTLVTVDTRKCPPLSTTPTTPIPEGRTTRLPTTTIATEGSLSEPLDENGNSIPVSPTDASAAAAGFDVFDRNGTALSEDDPSVYSNGTVEENPFPVNNQSETDFFNWDEVVTPPFVEFNNGTDGSTAAPTTMFSQKPSKNGSFVVHWMSVNISKTVKPVYVPKFHSGKIFVKSTRPKSDLSGDGRGMEIV</sequence>
<comment type="caution">
    <text evidence="2">The sequence shown here is derived from an EMBL/GenBank/DDBJ whole genome shotgun (WGS) entry which is preliminary data.</text>
</comment>
<dbReference type="CDD" id="cd11304">
    <property type="entry name" value="Cadherin_repeat"/>
    <property type="match status" value="2"/>
</dbReference>
<feature type="signal peptide" evidence="1">
    <location>
        <begin position="1"/>
        <end position="19"/>
    </location>
</feature>
<accession>A0A1W0X5V9</accession>
<keyword evidence="1" id="KW-0732">Signal</keyword>
<dbReference type="AlphaFoldDB" id="A0A1W0X5V9"/>
<dbReference type="Proteomes" id="UP000192578">
    <property type="component" value="Unassembled WGS sequence"/>
</dbReference>
<dbReference type="EMBL" id="MTYJ01000014">
    <property type="protein sequence ID" value="OQV22936.1"/>
    <property type="molecule type" value="Genomic_DNA"/>
</dbReference>
<proteinExistence type="predicted"/>